<evidence type="ECO:0000256" key="1">
    <source>
        <dbReference type="SAM" id="SignalP"/>
    </source>
</evidence>
<dbReference type="EMBL" id="GGFL01013640">
    <property type="protein sequence ID" value="MBW77818.1"/>
    <property type="molecule type" value="Transcribed_RNA"/>
</dbReference>
<proteinExistence type="predicted"/>
<name>A0A2M4DL09_ANODA</name>
<accession>A0A2M4DL09</accession>
<evidence type="ECO:0000313" key="2">
    <source>
        <dbReference type="EMBL" id="MBW77818.1"/>
    </source>
</evidence>
<keyword evidence="1" id="KW-0732">Signal</keyword>
<reference evidence="2" key="1">
    <citation type="submission" date="2018-01" db="EMBL/GenBank/DDBJ databases">
        <title>An insight into the sialome of Amazonian anophelines.</title>
        <authorList>
            <person name="Ribeiro J.M."/>
            <person name="Scarpassa V."/>
            <person name="Calvo E."/>
        </authorList>
    </citation>
    <scope>NUCLEOTIDE SEQUENCE</scope>
</reference>
<feature type="chain" id="PRO_5014941314" evidence="1">
    <location>
        <begin position="37"/>
        <end position="91"/>
    </location>
</feature>
<sequence length="91" mass="10535">MYDRRLAFWSRPRSIEFLLACSFFLLQLHQVQVTNTNIFMRCAIAVVSMNQDQKWNPSRLRLRAAPMLSLGSGMVSARNEPHLCYGYSHVS</sequence>
<feature type="signal peptide" evidence="1">
    <location>
        <begin position="1"/>
        <end position="36"/>
    </location>
</feature>
<protein>
    <submittedName>
        <fullName evidence="2">Putative secreted protein</fullName>
    </submittedName>
</protein>
<dbReference type="AlphaFoldDB" id="A0A2M4DL09"/>
<organism evidence="2">
    <name type="scientific">Anopheles darlingi</name>
    <name type="common">Mosquito</name>
    <dbReference type="NCBI Taxonomy" id="43151"/>
    <lineage>
        <taxon>Eukaryota</taxon>
        <taxon>Metazoa</taxon>
        <taxon>Ecdysozoa</taxon>
        <taxon>Arthropoda</taxon>
        <taxon>Hexapoda</taxon>
        <taxon>Insecta</taxon>
        <taxon>Pterygota</taxon>
        <taxon>Neoptera</taxon>
        <taxon>Endopterygota</taxon>
        <taxon>Diptera</taxon>
        <taxon>Nematocera</taxon>
        <taxon>Culicoidea</taxon>
        <taxon>Culicidae</taxon>
        <taxon>Anophelinae</taxon>
        <taxon>Anopheles</taxon>
    </lineage>
</organism>